<dbReference type="EMBL" id="CVRQ01000012">
    <property type="protein sequence ID" value="CRL34927.1"/>
    <property type="molecule type" value="Genomic_DNA"/>
</dbReference>
<sequence>MCQYNKMFSHVYMEKGVAEHPRTKQILKKLNNTTVIEIDHYKDVFCRKKQSISAQSNAKALILAENTSGCIYEGAPVCQSFGNENFYYCSCMMNCIFDCEYCYLKGMYPSGNLVVFVNLEDIFAELEALLAQKSIYLCVSYDADLVAIESLTGFVREWIAFTKKHEDLTIEIRTKSGRCDLWSNYKACDRVIIAYTVSPQRVAAEYEHFASAPMERIQAAKCAMDSGFPVRLCFDPMIYCKDWRGEYSRLVDDVFSQIDGSKLWDVSIGSFRISQDYLKKMRKDMPCSAVVNFPYDNVNGYYQYPENIRSDMEEFMIQAVSEYVDKDRIFMWK</sequence>
<dbReference type="GO" id="GO:0003913">
    <property type="term" value="F:DNA photolyase activity"/>
    <property type="evidence" value="ECO:0007669"/>
    <property type="project" value="TreeGrafter"/>
</dbReference>
<dbReference type="SUPFAM" id="SSF102114">
    <property type="entry name" value="Radical SAM enzymes"/>
    <property type="match status" value="1"/>
</dbReference>
<dbReference type="GO" id="GO:0042601">
    <property type="term" value="C:endospore-forming forespore"/>
    <property type="evidence" value="ECO:0007669"/>
    <property type="project" value="TreeGrafter"/>
</dbReference>
<proteinExistence type="predicted"/>
<dbReference type="InterPro" id="IPR058240">
    <property type="entry name" value="rSAM_sf"/>
</dbReference>
<dbReference type="Gene3D" id="3.80.30.30">
    <property type="match status" value="1"/>
</dbReference>
<name>A0A0M6WF05_9FIRM</name>
<dbReference type="AlphaFoldDB" id="A0A0M6WF05"/>
<accession>A0A0M6WF05</accession>
<dbReference type="Proteomes" id="UP000049472">
    <property type="component" value="Unassembled WGS sequence"/>
</dbReference>
<protein>
    <submittedName>
        <fullName evidence="1">Spore photoproduct</fullName>
    </submittedName>
</protein>
<evidence type="ECO:0000313" key="2">
    <source>
        <dbReference type="Proteomes" id="UP000049472"/>
    </source>
</evidence>
<dbReference type="GO" id="GO:1904047">
    <property type="term" value="F:S-adenosyl-L-methionine binding"/>
    <property type="evidence" value="ECO:0007669"/>
    <property type="project" value="TreeGrafter"/>
</dbReference>
<dbReference type="GO" id="GO:0051539">
    <property type="term" value="F:4 iron, 4 sulfur cluster binding"/>
    <property type="evidence" value="ECO:0007669"/>
    <property type="project" value="TreeGrafter"/>
</dbReference>
<dbReference type="PANTHER" id="PTHR37822">
    <property type="entry name" value="SPORE PHOTOPRODUCT LYASE-RELATED"/>
    <property type="match status" value="1"/>
</dbReference>
<reference evidence="2" key="1">
    <citation type="submission" date="2015-05" db="EMBL/GenBank/DDBJ databases">
        <authorList>
            <consortium name="Pathogen Informatics"/>
        </authorList>
    </citation>
    <scope>NUCLEOTIDE SEQUENCE [LARGE SCALE GENOMIC DNA]</scope>
    <source>
        <strain evidence="2">T1-815</strain>
    </source>
</reference>
<dbReference type="PANTHER" id="PTHR37822:SF2">
    <property type="entry name" value="SPORE PHOTOPRODUCT LYASE"/>
    <property type="match status" value="1"/>
</dbReference>
<organism evidence="1 2">
    <name type="scientific">Agathobacter rectalis</name>
    <dbReference type="NCBI Taxonomy" id="39491"/>
    <lineage>
        <taxon>Bacteria</taxon>
        <taxon>Bacillati</taxon>
        <taxon>Bacillota</taxon>
        <taxon>Clostridia</taxon>
        <taxon>Lachnospirales</taxon>
        <taxon>Lachnospiraceae</taxon>
        <taxon>Agathobacter</taxon>
    </lineage>
</organism>
<dbReference type="Pfam" id="PF20903">
    <property type="entry name" value="SPL"/>
    <property type="match status" value="1"/>
</dbReference>
<evidence type="ECO:0000313" key="1">
    <source>
        <dbReference type="EMBL" id="CRL34927.1"/>
    </source>
</evidence>
<keyword evidence="2" id="KW-1185">Reference proteome</keyword>
<gene>
    <name evidence="1" type="ORF">T1815_09681</name>
</gene>
<dbReference type="RefSeq" id="WP_055061346.1">
    <property type="nucleotide sequence ID" value="NZ_CVRQ01000012.1"/>
</dbReference>
<dbReference type="InterPro" id="IPR049539">
    <property type="entry name" value="SPL"/>
</dbReference>
<dbReference type="Gene3D" id="3.40.50.12110">
    <property type="match status" value="1"/>
</dbReference>